<dbReference type="Gene3D" id="3.40.30.10">
    <property type="entry name" value="Glutaredoxin"/>
    <property type="match status" value="1"/>
</dbReference>
<comment type="similarity">
    <text evidence="1">Belongs to the SCO1/2 family.</text>
</comment>
<protein>
    <submittedName>
        <fullName evidence="6">Electron transporter SenC</fullName>
    </submittedName>
</protein>
<evidence type="ECO:0000256" key="4">
    <source>
        <dbReference type="PIRSR" id="PIRSR603782-2"/>
    </source>
</evidence>
<keyword evidence="3" id="KW-0479">Metal-binding</keyword>
<proteinExistence type="inferred from homology"/>
<name>A0A154WGX9_9PROT</name>
<dbReference type="InterPro" id="IPR013766">
    <property type="entry name" value="Thioredoxin_domain"/>
</dbReference>
<dbReference type="Proteomes" id="UP000076400">
    <property type="component" value="Unassembled WGS sequence"/>
</dbReference>
<keyword evidence="4" id="KW-1015">Disulfide bond</keyword>
<dbReference type="PROSITE" id="PS51352">
    <property type="entry name" value="THIOREDOXIN_2"/>
    <property type="match status" value="1"/>
</dbReference>
<dbReference type="EMBL" id="LPXN01000001">
    <property type="protein sequence ID" value="KZD12794.1"/>
    <property type="molecule type" value="Genomic_DNA"/>
</dbReference>
<feature type="binding site" evidence="3">
    <location>
        <position position="77"/>
    </location>
    <ligand>
        <name>Cu cation</name>
        <dbReference type="ChEBI" id="CHEBI:23378"/>
    </ligand>
</feature>
<accession>A0A154WGX9</accession>
<dbReference type="OrthoDB" id="9790194at2"/>
<dbReference type="Pfam" id="PF02630">
    <property type="entry name" value="SCO1-SenC"/>
    <property type="match status" value="1"/>
</dbReference>
<evidence type="ECO:0000256" key="2">
    <source>
        <dbReference type="ARBA" id="ARBA00023008"/>
    </source>
</evidence>
<dbReference type="RefSeq" id="WP_067550922.1">
    <property type="nucleotide sequence ID" value="NZ_LPXN01000001.1"/>
</dbReference>
<dbReference type="InterPro" id="IPR003782">
    <property type="entry name" value="SCO1/SenC"/>
</dbReference>
<evidence type="ECO:0000259" key="5">
    <source>
        <dbReference type="PROSITE" id="PS51352"/>
    </source>
</evidence>
<gene>
    <name evidence="6" type="ORF">AUP43_00175</name>
</gene>
<keyword evidence="7" id="KW-1185">Reference proteome</keyword>
<dbReference type="GO" id="GO:0046872">
    <property type="term" value="F:metal ion binding"/>
    <property type="evidence" value="ECO:0007669"/>
    <property type="project" value="UniProtKB-KW"/>
</dbReference>
<reference evidence="6 7" key="1">
    <citation type="submission" date="2015-12" db="EMBL/GenBank/DDBJ databases">
        <title>Genome sequence of Oceanibaculum pacificum MCCC 1A02656.</title>
        <authorList>
            <person name="Lu L."/>
            <person name="Lai Q."/>
            <person name="Shao Z."/>
            <person name="Qian P."/>
        </authorList>
    </citation>
    <scope>NUCLEOTIDE SEQUENCE [LARGE SCALE GENOMIC DNA]</scope>
    <source>
        <strain evidence="6 7">MCCC 1A02656</strain>
    </source>
</reference>
<dbReference type="AlphaFoldDB" id="A0A154WGX9"/>
<feature type="domain" description="Thioredoxin" evidence="5">
    <location>
        <begin position="39"/>
        <end position="201"/>
    </location>
</feature>
<organism evidence="6 7">
    <name type="scientific">Oceanibaculum pacificum</name>
    <dbReference type="NCBI Taxonomy" id="580166"/>
    <lineage>
        <taxon>Bacteria</taxon>
        <taxon>Pseudomonadati</taxon>
        <taxon>Pseudomonadota</taxon>
        <taxon>Alphaproteobacteria</taxon>
        <taxon>Rhodospirillales</taxon>
        <taxon>Oceanibaculaceae</taxon>
        <taxon>Oceanibaculum</taxon>
    </lineage>
</organism>
<feature type="binding site" evidence="3">
    <location>
        <position position="167"/>
    </location>
    <ligand>
        <name>Cu cation</name>
        <dbReference type="ChEBI" id="CHEBI:23378"/>
    </ligand>
</feature>
<evidence type="ECO:0000256" key="3">
    <source>
        <dbReference type="PIRSR" id="PIRSR603782-1"/>
    </source>
</evidence>
<feature type="disulfide bond" description="Redox-active" evidence="4">
    <location>
        <begin position="77"/>
        <end position="81"/>
    </location>
</feature>
<evidence type="ECO:0000313" key="7">
    <source>
        <dbReference type="Proteomes" id="UP000076400"/>
    </source>
</evidence>
<evidence type="ECO:0000313" key="6">
    <source>
        <dbReference type="EMBL" id="KZD12794.1"/>
    </source>
</evidence>
<feature type="binding site" evidence="3">
    <location>
        <position position="81"/>
    </location>
    <ligand>
        <name>Cu cation</name>
        <dbReference type="ChEBI" id="CHEBI:23378"/>
    </ligand>
</feature>
<dbReference type="PANTHER" id="PTHR12151:SF25">
    <property type="entry name" value="LINALOOL DEHYDRATASE_ISOMERASE DOMAIN-CONTAINING PROTEIN"/>
    <property type="match status" value="1"/>
</dbReference>
<dbReference type="SUPFAM" id="SSF52833">
    <property type="entry name" value="Thioredoxin-like"/>
    <property type="match status" value="1"/>
</dbReference>
<dbReference type="CDD" id="cd02968">
    <property type="entry name" value="SCO"/>
    <property type="match status" value="1"/>
</dbReference>
<sequence>MSSTLLRRALLVFIFGALVLLVALAGRVYWMMNEEQGKPAAALIGGPFELVDQNGQPRTDRDFRGGYMLIYFGYTYCPDVCPVGLQVMATALDMLPEAKAKKVTPIFVTVDPSRDTVEQMKGYVEHFHPRMVGLTGSEEQVAKAAKAYRVYYKKVEDASSTDYLVDHSSIIFLMGPDGKYVTNFTHETRPEQMAETLAKVL</sequence>
<keyword evidence="2 3" id="KW-0186">Copper</keyword>
<dbReference type="InterPro" id="IPR036249">
    <property type="entry name" value="Thioredoxin-like_sf"/>
</dbReference>
<evidence type="ECO:0000256" key="1">
    <source>
        <dbReference type="ARBA" id="ARBA00010996"/>
    </source>
</evidence>
<dbReference type="STRING" id="580166.AUP43_00175"/>
<comment type="caution">
    <text evidence="6">The sequence shown here is derived from an EMBL/GenBank/DDBJ whole genome shotgun (WGS) entry which is preliminary data.</text>
</comment>
<dbReference type="FunFam" id="3.40.30.10:FF:000013">
    <property type="entry name" value="Blast:Protein SCO1 homolog, mitochondrial"/>
    <property type="match status" value="1"/>
</dbReference>
<dbReference type="PANTHER" id="PTHR12151">
    <property type="entry name" value="ELECTRON TRANSPORT PROTIN SCO1/SENC FAMILY MEMBER"/>
    <property type="match status" value="1"/>
</dbReference>